<sequence length="417" mass="45144">MTSCSDKWGRVRGEGCCGAASATCPRLATWSTATRARTGAAWRRPGHEERGADSLTNHMDVHGAAGRRHGVASSDHCRLSSPVVDLPASSSGSQAEQVKPAGPTILQPKPNRRESFKLILQILIWFCLWFGCLSALILFLLGLLSPCRDCLTVGVILGIVCVGVFLHNCLHRGSIPHPLSRYYSSKFAITNDHGTMVYLTETVNGVLRRSQSASGPILLEQTNAAEHASTECGLSSSFPLLKASSASYPEVDLTHMHSEDSRCSSVTIERLDLDYVDSALDGHLKNPRQVPTLDLGHLETPLLNIASAPLQTELQYCNHVNCHAEGRTSTAEHRQSHRHRDCSPTDSSIVDSLTQVIVRSLMRGQPDLDGVGVGSGDASGASGSRHLHRNTWSAFEGHVGWQSARARPAPFFADTFQ</sequence>
<proteinExistence type="predicted"/>
<dbReference type="AlphaFoldDB" id="A0A183SHK5"/>
<feature type="region of interest" description="Disordered" evidence="1">
    <location>
        <begin position="37"/>
        <end position="57"/>
    </location>
</feature>
<evidence type="ECO:0000256" key="1">
    <source>
        <dbReference type="SAM" id="MobiDB-lite"/>
    </source>
</evidence>
<gene>
    <name evidence="3" type="ORF">SSLN_LOCUS3703</name>
</gene>
<evidence type="ECO:0000313" key="5">
    <source>
        <dbReference type="WBParaSite" id="SSLN_0000382001-mRNA-1"/>
    </source>
</evidence>
<evidence type="ECO:0000256" key="2">
    <source>
        <dbReference type="SAM" id="Phobius"/>
    </source>
</evidence>
<keyword evidence="4" id="KW-1185">Reference proteome</keyword>
<dbReference type="Proteomes" id="UP000275846">
    <property type="component" value="Unassembled WGS sequence"/>
</dbReference>
<dbReference type="OrthoDB" id="6268815at2759"/>
<reference evidence="3 4" key="2">
    <citation type="submission" date="2018-11" db="EMBL/GenBank/DDBJ databases">
        <authorList>
            <consortium name="Pathogen Informatics"/>
        </authorList>
    </citation>
    <scope>NUCLEOTIDE SEQUENCE [LARGE SCALE GENOMIC DNA]</scope>
    <source>
        <strain evidence="3 4">NST_G2</strain>
    </source>
</reference>
<feature type="region of interest" description="Disordered" evidence="1">
    <location>
        <begin position="82"/>
        <end position="106"/>
    </location>
</feature>
<protein>
    <submittedName>
        <fullName evidence="5">Transmembrane protein 149-like</fullName>
    </submittedName>
</protein>
<dbReference type="WBParaSite" id="SSLN_0000382001-mRNA-1">
    <property type="protein sequence ID" value="SSLN_0000382001-mRNA-1"/>
    <property type="gene ID" value="SSLN_0000382001"/>
</dbReference>
<organism evidence="5">
    <name type="scientific">Schistocephalus solidus</name>
    <name type="common">Tapeworm</name>
    <dbReference type="NCBI Taxonomy" id="70667"/>
    <lineage>
        <taxon>Eukaryota</taxon>
        <taxon>Metazoa</taxon>
        <taxon>Spiralia</taxon>
        <taxon>Lophotrochozoa</taxon>
        <taxon>Platyhelminthes</taxon>
        <taxon>Cestoda</taxon>
        <taxon>Eucestoda</taxon>
        <taxon>Diphyllobothriidea</taxon>
        <taxon>Diphyllobothriidae</taxon>
        <taxon>Schistocephalus</taxon>
    </lineage>
</organism>
<keyword evidence="2" id="KW-1133">Transmembrane helix</keyword>
<feature type="transmembrane region" description="Helical" evidence="2">
    <location>
        <begin position="118"/>
        <end position="145"/>
    </location>
</feature>
<feature type="transmembrane region" description="Helical" evidence="2">
    <location>
        <begin position="151"/>
        <end position="170"/>
    </location>
</feature>
<evidence type="ECO:0000313" key="4">
    <source>
        <dbReference type="Proteomes" id="UP000275846"/>
    </source>
</evidence>
<dbReference type="EMBL" id="UYSU01032624">
    <property type="protein sequence ID" value="VDL90088.1"/>
    <property type="molecule type" value="Genomic_DNA"/>
</dbReference>
<reference evidence="5" key="1">
    <citation type="submission" date="2016-06" db="UniProtKB">
        <authorList>
            <consortium name="WormBaseParasite"/>
        </authorList>
    </citation>
    <scope>IDENTIFICATION</scope>
</reference>
<evidence type="ECO:0000313" key="3">
    <source>
        <dbReference type="EMBL" id="VDL90088.1"/>
    </source>
</evidence>
<accession>A0A183SHK5</accession>
<keyword evidence="2" id="KW-0472">Membrane</keyword>
<name>A0A183SHK5_SCHSO</name>
<keyword evidence="2" id="KW-0812">Transmembrane</keyword>